<feature type="binding site" evidence="6">
    <location>
        <position position="27"/>
    </location>
    <ligand>
        <name>dimethylallyl diphosphate</name>
        <dbReference type="ChEBI" id="CHEBI:57623"/>
    </ligand>
</feature>
<organism evidence="7 8">
    <name type="scientific">Candidatus Cyrtobacter comes</name>
    <dbReference type="NCBI Taxonomy" id="675776"/>
    <lineage>
        <taxon>Bacteria</taxon>
        <taxon>Pseudomonadati</taxon>
        <taxon>Pseudomonadota</taxon>
        <taxon>Alphaproteobacteria</taxon>
        <taxon>Rickettsiales</taxon>
        <taxon>Candidatus Midichloriaceae</taxon>
        <taxon>Candidatus Cyrtobacter</taxon>
    </lineage>
</organism>
<evidence type="ECO:0000256" key="6">
    <source>
        <dbReference type="HAMAP-Rule" id="MF_00191"/>
    </source>
</evidence>
<sequence length="289" mass="31937">MERAIEIVERLLKKVGAPLYVHHDIVHNKVVVDSLKERGCIFVEDVNLIPIGSYVVFSAHGVSEKVELDSEKRGLIKVDATCPLVKKVHNEVINYSRHGREILLIGHAGHPEVIGTMGRAPGIRLIQNVEDAHKVEMGADVAYVTQTTLSIDETAEIIDVLKARNSDILHQSGEDICYATQNRQNAAKAIIGEVDMLFVIGSKNSSNSNRLAELGLRNGIRSYLIDGKEDIDINWLYNVTKLGITSGASAPESIVEDILGFLQMNFDIKLSESTFINENISFKLPGEIR</sequence>
<comment type="catalytic activity">
    <reaction evidence="6">
        <text>dimethylallyl diphosphate + 2 oxidized [2Fe-2S]-[ferredoxin] + H2O = (2E)-4-hydroxy-3-methylbut-2-enyl diphosphate + 2 reduced [2Fe-2S]-[ferredoxin] + 2 H(+)</text>
        <dbReference type="Rhea" id="RHEA:24825"/>
        <dbReference type="Rhea" id="RHEA-COMP:10000"/>
        <dbReference type="Rhea" id="RHEA-COMP:10001"/>
        <dbReference type="ChEBI" id="CHEBI:15377"/>
        <dbReference type="ChEBI" id="CHEBI:15378"/>
        <dbReference type="ChEBI" id="CHEBI:33737"/>
        <dbReference type="ChEBI" id="CHEBI:33738"/>
        <dbReference type="ChEBI" id="CHEBI:57623"/>
        <dbReference type="ChEBI" id="CHEBI:128753"/>
        <dbReference type="EC" id="1.17.7.4"/>
    </reaction>
</comment>
<comment type="similarity">
    <text evidence="6">Belongs to the IspH family.</text>
</comment>
<evidence type="ECO:0000256" key="3">
    <source>
        <dbReference type="ARBA" id="ARBA00022723"/>
    </source>
</evidence>
<feature type="binding site" evidence="6">
    <location>
        <position position="249"/>
    </location>
    <ligand>
        <name>isopentenyl diphosphate</name>
        <dbReference type="ChEBI" id="CHEBI:128769"/>
    </ligand>
</feature>
<proteinExistence type="inferred from homology"/>
<feature type="binding site" evidence="6">
    <location>
        <position position="27"/>
    </location>
    <ligand>
        <name>(2E)-4-hydroxy-3-methylbut-2-enyl diphosphate</name>
        <dbReference type="ChEBI" id="CHEBI:128753"/>
    </ligand>
</feature>
<reference evidence="7 8" key="1">
    <citation type="submission" date="2023-02" db="EMBL/GenBank/DDBJ databases">
        <title>Host association and intracellularity evolved multiple times independently in the Rickettsiales.</title>
        <authorList>
            <person name="Castelli M."/>
            <person name="Nardi T."/>
            <person name="Gammuto L."/>
            <person name="Bellinzona G."/>
            <person name="Sabaneyeva E."/>
            <person name="Potekhin A."/>
            <person name="Serra V."/>
            <person name="Petroni G."/>
            <person name="Sassera D."/>
        </authorList>
    </citation>
    <scope>NUCLEOTIDE SEQUENCE [LARGE SCALE GENOMIC DNA]</scope>
    <source>
        <strain evidence="7 8">BOD18</strain>
    </source>
</reference>
<dbReference type="PANTHER" id="PTHR30426">
    <property type="entry name" value="4-HYDROXY-3-METHYLBUT-2-ENYL DIPHOSPHATE REDUCTASE"/>
    <property type="match status" value="1"/>
</dbReference>
<comment type="cofactor">
    <cofactor evidence="1">
        <name>[4Fe-4S] cluster</name>
        <dbReference type="ChEBI" id="CHEBI:49883"/>
    </cofactor>
</comment>
<dbReference type="EC" id="1.17.7.4" evidence="6"/>
<dbReference type="HAMAP" id="MF_00191">
    <property type="entry name" value="IspH"/>
    <property type="match status" value="1"/>
</dbReference>
<feature type="binding site" evidence="6">
    <location>
        <position position="60"/>
    </location>
    <ligand>
        <name>(2E)-4-hydroxy-3-methylbut-2-enyl diphosphate</name>
        <dbReference type="ChEBI" id="CHEBI:128753"/>
    </ligand>
</feature>
<protein>
    <recommendedName>
        <fullName evidence="6">4-hydroxy-3-methylbut-2-enyl diphosphate reductase</fullName>
        <shortName evidence="6">HMBPP reductase</shortName>
        <ecNumber evidence="6">1.17.7.4</ecNumber>
    </recommendedName>
</protein>
<feature type="active site" description="Proton donor" evidence="6">
    <location>
        <position position="112"/>
    </location>
</feature>
<comment type="function">
    <text evidence="6">Catalyzes the conversion of 1-hydroxy-2-methyl-2-(E)-butenyl 4-diphosphate (HMBPP) into a mixture of isopentenyl diphosphate (IPP) and dimethylallyl diphosphate (DMAPP). Acts in the terminal step of the DOXP/MEP pathway for isoprenoid precursor biosynthesis.</text>
</comment>
<feature type="binding site" evidence="6">
    <location>
        <position position="207"/>
    </location>
    <ligand>
        <name>dimethylallyl diphosphate</name>
        <dbReference type="ChEBI" id="CHEBI:57623"/>
    </ligand>
</feature>
<dbReference type="InterPro" id="IPR003451">
    <property type="entry name" value="LytB/IspH"/>
</dbReference>
<dbReference type="NCBIfam" id="TIGR00216">
    <property type="entry name" value="ispH_lytB"/>
    <property type="match status" value="1"/>
</dbReference>
<feature type="binding site" evidence="6">
    <location>
        <position position="206"/>
    </location>
    <ligand>
        <name>dimethylallyl diphosphate</name>
        <dbReference type="ChEBI" id="CHEBI:57623"/>
    </ligand>
</feature>
<evidence type="ECO:0000256" key="5">
    <source>
        <dbReference type="ARBA" id="ARBA00023014"/>
    </source>
</evidence>
<feature type="binding site" evidence="6">
    <location>
        <position position="206"/>
    </location>
    <ligand>
        <name>isopentenyl diphosphate</name>
        <dbReference type="ChEBI" id="CHEBI:128769"/>
    </ligand>
</feature>
<dbReference type="EMBL" id="JARGYT010000001">
    <property type="protein sequence ID" value="MDZ5761697.1"/>
    <property type="molecule type" value="Genomic_DNA"/>
</dbReference>
<gene>
    <name evidence="6" type="primary">ispH</name>
    <name evidence="7" type="ORF">Cyrtocomes_00054</name>
</gene>
<feature type="binding site" evidence="6">
    <location>
        <position position="110"/>
    </location>
    <ligand>
        <name>(2E)-4-hydroxy-3-methylbut-2-enyl diphosphate</name>
        <dbReference type="ChEBI" id="CHEBI:128753"/>
    </ligand>
</feature>
<dbReference type="Gene3D" id="3.40.50.11270">
    <property type="match status" value="1"/>
</dbReference>
<evidence type="ECO:0000256" key="1">
    <source>
        <dbReference type="ARBA" id="ARBA00001966"/>
    </source>
</evidence>
<name>A0ABU5L6E6_9RICK</name>
<dbReference type="Pfam" id="PF02401">
    <property type="entry name" value="LYTB"/>
    <property type="match status" value="1"/>
</dbReference>
<dbReference type="CDD" id="cd13944">
    <property type="entry name" value="lytB_ispH"/>
    <property type="match status" value="1"/>
</dbReference>
<accession>A0ABU5L6E6</accession>
<dbReference type="Proteomes" id="UP001293791">
    <property type="component" value="Unassembled WGS sequence"/>
</dbReference>
<feature type="binding site" evidence="6">
    <location>
        <position position="206"/>
    </location>
    <ligand>
        <name>(2E)-4-hydroxy-3-methylbut-2-enyl diphosphate</name>
        <dbReference type="ChEBI" id="CHEBI:128753"/>
    </ligand>
</feature>
<comment type="caution">
    <text evidence="6">Lacks conserved residue(s) required for the propagation of feature annotation.</text>
</comment>
<comment type="pathway">
    <text evidence="6">Isoprenoid biosynthesis; dimethylallyl diphosphate biosynthesis; dimethylallyl diphosphate from (2E)-4-hydroxy-3-methylbutenyl diphosphate: step 1/1.</text>
</comment>
<evidence type="ECO:0000313" key="8">
    <source>
        <dbReference type="Proteomes" id="UP001293791"/>
    </source>
</evidence>
<comment type="pathway">
    <text evidence="6">Isoprenoid biosynthesis; isopentenyl diphosphate biosynthesis via DXP pathway; isopentenyl diphosphate from 1-deoxy-D-xylulose 5-phosphate: step 6/6.</text>
</comment>
<keyword evidence="3" id="KW-0479">Metal-binding</keyword>
<feature type="binding site" evidence="6">
    <location>
        <position position="207"/>
    </location>
    <ligand>
        <name>(2E)-4-hydroxy-3-methylbut-2-enyl diphosphate</name>
        <dbReference type="ChEBI" id="CHEBI:128753"/>
    </ligand>
</feature>
<evidence type="ECO:0000256" key="2">
    <source>
        <dbReference type="ARBA" id="ARBA00022485"/>
    </source>
</evidence>
<feature type="binding site" evidence="6">
    <location>
        <position position="207"/>
    </location>
    <ligand>
        <name>isopentenyl diphosphate</name>
        <dbReference type="ChEBI" id="CHEBI:128769"/>
    </ligand>
</feature>
<keyword evidence="8" id="KW-1185">Reference proteome</keyword>
<feature type="binding site" evidence="6">
    <location>
        <position position="249"/>
    </location>
    <ligand>
        <name>dimethylallyl diphosphate</name>
        <dbReference type="ChEBI" id="CHEBI:57623"/>
    </ligand>
</feature>
<keyword evidence="6" id="KW-0560">Oxidoreductase</keyword>
<feature type="binding site" evidence="6">
    <location>
        <position position="205"/>
    </location>
    <ligand>
        <name>dimethylallyl diphosphate</name>
        <dbReference type="ChEBI" id="CHEBI:57623"/>
    </ligand>
</feature>
<feature type="binding site" evidence="6">
    <location>
        <position position="205"/>
    </location>
    <ligand>
        <name>isopentenyl diphosphate</name>
        <dbReference type="ChEBI" id="CHEBI:128769"/>
    </ligand>
</feature>
<feature type="binding site" evidence="6">
    <location>
        <position position="110"/>
    </location>
    <ligand>
        <name>isopentenyl diphosphate</name>
        <dbReference type="ChEBI" id="CHEBI:128769"/>
    </ligand>
</feature>
<keyword evidence="2" id="KW-0004">4Fe-4S</keyword>
<feature type="binding site" evidence="6">
    <location>
        <position position="27"/>
    </location>
    <ligand>
        <name>isopentenyl diphosphate</name>
        <dbReference type="ChEBI" id="CHEBI:128769"/>
    </ligand>
</feature>
<keyword evidence="6" id="KW-0414">Isoprene biosynthesis</keyword>
<evidence type="ECO:0000256" key="4">
    <source>
        <dbReference type="ARBA" id="ARBA00023004"/>
    </source>
</evidence>
<evidence type="ECO:0000313" key="7">
    <source>
        <dbReference type="EMBL" id="MDZ5761697.1"/>
    </source>
</evidence>
<feature type="binding site" evidence="6">
    <location>
        <position position="249"/>
    </location>
    <ligand>
        <name>(2E)-4-hydroxy-3-methylbut-2-enyl diphosphate</name>
        <dbReference type="ChEBI" id="CHEBI:128753"/>
    </ligand>
</feature>
<feature type="binding site" evidence="6">
    <location>
        <position position="60"/>
    </location>
    <ligand>
        <name>dimethylallyl diphosphate</name>
        <dbReference type="ChEBI" id="CHEBI:57623"/>
    </ligand>
</feature>
<dbReference type="Gene3D" id="3.40.1010.20">
    <property type="entry name" value="4-hydroxy-3-methylbut-2-enyl diphosphate reductase, catalytic domain"/>
    <property type="match status" value="2"/>
</dbReference>
<feature type="binding site" evidence="6">
    <location>
        <position position="60"/>
    </location>
    <ligand>
        <name>isopentenyl diphosphate</name>
        <dbReference type="ChEBI" id="CHEBI:128769"/>
    </ligand>
</feature>
<comment type="catalytic activity">
    <reaction evidence="6">
        <text>isopentenyl diphosphate + 2 oxidized [2Fe-2S]-[ferredoxin] + H2O = (2E)-4-hydroxy-3-methylbut-2-enyl diphosphate + 2 reduced [2Fe-2S]-[ferredoxin] + 2 H(+)</text>
        <dbReference type="Rhea" id="RHEA:24488"/>
        <dbReference type="Rhea" id="RHEA-COMP:10000"/>
        <dbReference type="Rhea" id="RHEA-COMP:10001"/>
        <dbReference type="ChEBI" id="CHEBI:15377"/>
        <dbReference type="ChEBI" id="CHEBI:15378"/>
        <dbReference type="ChEBI" id="CHEBI:33737"/>
        <dbReference type="ChEBI" id="CHEBI:33738"/>
        <dbReference type="ChEBI" id="CHEBI:128753"/>
        <dbReference type="ChEBI" id="CHEBI:128769"/>
        <dbReference type="EC" id="1.17.7.4"/>
    </reaction>
</comment>
<feature type="binding site" evidence="6">
    <location>
        <position position="147"/>
    </location>
    <ligand>
        <name>(2E)-4-hydroxy-3-methylbut-2-enyl diphosphate</name>
        <dbReference type="ChEBI" id="CHEBI:128753"/>
    </ligand>
</feature>
<feature type="binding site" evidence="6">
    <location>
        <position position="205"/>
    </location>
    <ligand>
        <name>(2E)-4-hydroxy-3-methylbut-2-enyl diphosphate</name>
        <dbReference type="ChEBI" id="CHEBI:128753"/>
    </ligand>
</feature>
<dbReference type="PANTHER" id="PTHR30426:SF0">
    <property type="entry name" value="4-HYDROXY-3-METHYLBUT-2-ENYL DIPHOSPHATE REDUCTASE"/>
    <property type="match status" value="1"/>
</dbReference>
<keyword evidence="5" id="KW-0411">Iron-sulfur</keyword>
<comment type="caution">
    <text evidence="7">The sequence shown here is derived from an EMBL/GenBank/DDBJ whole genome shotgun (WGS) entry which is preliminary data.</text>
</comment>
<feature type="binding site" evidence="6">
    <location>
        <position position="110"/>
    </location>
    <ligand>
        <name>dimethylallyl diphosphate</name>
        <dbReference type="ChEBI" id="CHEBI:57623"/>
    </ligand>
</feature>
<keyword evidence="4" id="KW-0408">Iron</keyword>